<dbReference type="SUPFAM" id="SSF75011">
    <property type="entry name" value="3-carboxy-cis,cis-mucoante lactonizing enzyme"/>
    <property type="match status" value="1"/>
</dbReference>
<proteinExistence type="predicted"/>
<organism evidence="3 4">
    <name type="scientific">Solirubrobacter pauli</name>
    <dbReference type="NCBI Taxonomy" id="166793"/>
    <lineage>
        <taxon>Bacteria</taxon>
        <taxon>Bacillati</taxon>
        <taxon>Actinomycetota</taxon>
        <taxon>Thermoleophilia</taxon>
        <taxon>Solirubrobacterales</taxon>
        <taxon>Solirubrobacteraceae</taxon>
        <taxon>Solirubrobacter</taxon>
    </lineage>
</organism>
<evidence type="ECO:0008006" key="5">
    <source>
        <dbReference type="Google" id="ProtNLM"/>
    </source>
</evidence>
<dbReference type="Proteomes" id="UP000278962">
    <property type="component" value="Unassembled WGS sequence"/>
</dbReference>
<protein>
    <recommendedName>
        <fullName evidence="5">WD40 repeat protein</fullName>
    </recommendedName>
</protein>
<dbReference type="AlphaFoldDB" id="A0A660LBN6"/>
<evidence type="ECO:0000256" key="2">
    <source>
        <dbReference type="SAM" id="SignalP"/>
    </source>
</evidence>
<evidence type="ECO:0000256" key="1">
    <source>
        <dbReference type="SAM" id="MobiDB-lite"/>
    </source>
</evidence>
<comment type="caution">
    <text evidence="3">The sequence shown here is derived from an EMBL/GenBank/DDBJ whole genome shotgun (WGS) entry which is preliminary data.</text>
</comment>
<dbReference type="RefSeq" id="WP_121249407.1">
    <property type="nucleotide sequence ID" value="NZ_RBIL01000001.1"/>
</dbReference>
<feature type="compositionally biased region" description="Gly residues" evidence="1">
    <location>
        <begin position="350"/>
        <end position="375"/>
    </location>
</feature>
<dbReference type="EMBL" id="RBIL01000001">
    <property type="protein sequence ID" value="RKQ91635.1"/>
    <property type="molecule type" value="Genomic_DNA"/>
</dbReference>
<keyword evidence="4" id="KW-1185">Reference proteome</keyword>
<gene>
    <name evidence="3" type="ORF">C8N24_1458</name>
</gene>
<dbReference type="OrthoDB" id="5243203at2"/>
<dbReference type="InterPro" id="IPR006311">
    <property type="entry name" value="TAT_signal"/>
</dbReference>
<accession>A0A660LBN6</accession>
<feature type="chain" id="PRO_5024957842" description="WD40 repeat protein" evidence="2">
    <location>
        <begin position="33"/>
        <end position="465"/>
    </location>
</feature>
<name>A0A660LBN6_9ACTN</name>
<reference evidence="3 4" key="1">
    <citation type="submission" date="2018-10" db="EMBL/GenBank/DDBJ databases">
        <title>Genomic Encyclopedia of Archaeal and Bacterial Type Strains, Phase II (KMG-II): from individual species to whole genera.</title>
        <authorList>
            <person name="Goeker M."/>
        </authorList>
    </citation>
    <scope>NUCLEOTIDE SEQUENCE [LARGE SCALE GENOMIC DNA]</scope>
    <source>
        <strain evidence="3 4">DSM 14954</strain>
    </source>
</reference>
<feature type="signal peptide" evidence="2">
    <location>
        <begin position="1"/>
        <end position="32"/>
    </location>
</feature>
<feature type="compositionally biased region" description="Pro residues" evidence="1">
    <location>
        <begin position="340"/>
        <end position="349"/>
    </location>
</feature>
<evidence type="ECO:0000313" key="3">
    <source>
        <dbReference type="EMBL" id="RKQ91635.1"/>
    </source>
</evidence>
<keyword evidence="2" id="KW-0732">Signal</keyword>
<evidence type="ECO:0000313" key="4">
    <source>
        <dbReference type="Proteomes" id="UP000278962"/>
    </source>
</evidence>
<sequence>MHDAPLFSRRRIAGAAAALALLALGAPAAAQADSIAYIKAGNVFLATTDGAREYQVTFDGGYSTVSQADSGRMVALRGDRIRHLERDGSVIADIATPVSTSTDPTLQFKGPFDPAISPDGRRVAYTYYWQYVGQDPYCNPSNGCYLKRLYHGTAFTDPNRLTAWDEPGFRRRSGWIDASWVDNSTVLLSDPYIMPNEDTVLWTPDSPDDSQGLKRWFEDYHFHGKVKDSIMSRDKSVLATVTDDGKSMSISNLVGGYHPAYPERCAQATTDFTDGKIASPTFNADGTRIFWADSGDGIHTAALPHYTVKGECTPLTDGGKLLVAGASYPSWGPADVPAARPAPPAPGNPGGPGKGGPGGGGGTTPTPGQPGGGSGTTLSVTKVKLAAALKRGLVIKLKGATNGKQAVAAKYGKTTVAKGSVTVKRGEGQATLRFTKAGKAKLKGKKTVKLSITGAGASLTVTLKR</sequence>
<dbReference type="PROSITE" id="PS51318">
    <property type="entry name" value="TAT"/>
    <property type="match status" value="1"/>
</dbReference>
<feature type="region of interest" description="Disordered" evidence="1">
    <location>
        <begin position="334"/>
        <end position="377"/>
    </location>
</feature>